<dbReference type="SUPFAM" id="SSF47336">
    <property type="entry name" value="ACP-like"/>
    <property type="match status" value="1"/>
</dbReference>
<dbReference type="InterPro" id="IPR014043">
    <property type="entry name" value="Acyl_transferase_dom"/>
</dbReference>
<dbReference type="InterPro" id="IPR014030">
    <property type="entry name" value="Ketoacyl_synth_N"/>
</dbReference>
<dbReference type="InterPro" id="IPR009081">
    <property type="entry name" value="PP-bd_ACP"/>
</dbReference>
<dbReference type="FunFam" id="3.40.47.10:FF:000019">
    <property type="entry name" value="Polyketide synthase type I"/>
    <property type="match status" value="2"/>
</dbReference>
<dbReference type="Gene3D" id="3.40.366.10">
    <property type="entry name" value="Malonyl-Coenzyme A Acyl Carrier Protein, domain 2"/>
    <property type="match status" value="2"/>
</dbReference>
<evidence type="ECO:0000259" key="8">
    <source>
        <dbReference type="PROSITE" id="PS50075"/>
    </source>
</evidence>
<name>A0A4Q9HNF2_STRKA</name>
<keyword evidence="4" id="KW-0045">Antibiotic biosynthesis</keyword>
<dbReference type="InterPro" id="IPR036736">
    <property type="entry name" value="ACP-like_sf"/>
</dbReference>
<dbReference type="EMBL" id="SIXH01000346">
    <property type="protein sequence ID" value="TBO56382.1"/>
    <property type="molecule type" value="Genomic_DNA"/>
</dbReference>
<dbReference type="GO" id="GO:0004315">
    <property type="term" value="F:3-oxoacyl-[acyl-carrier-protein] synthase activity"/>
    <property type="evidence" value="ECO:0007669"/>
    <property type="project" value="InterPro"/>
</dbReference>
<dbReference type="PANTHER" id="PTHR43775:SF51">
    <property type="entry name" value="INACTIVE PHENOLPHTHIOCEROL SYNTHESIS POLYKETIDE SYNTHASE TYPE I PKS1-RELATED"/>
    <property type="match status" value="1"/>
</dbReference>
<dbReference type="CDD" id="cd00833">
    <property type="entry name" value="PKS"/>
    <property type="match status" value="2"/>
</dbReference>
<dbReference type="InterPro" id="IPR006162">
    <property type="entry name" value="Ppantetheine_attach_site"/>
</dbReference>
<evidence type="ECO:0000256" key="4">
    <source>
        <dbReference type="ARBA" id="ARBA00023194"/>
    </source>
</evidence>
<dbReference type="SMART" id="SM00822">
    <property type="entry name" value="PKS_KR"/>
    <property type="match status" value="1"/>
</dbReference>
<dbReference type="Pfam" id="PF00698">
    <property type="entry name" value="Acyl_transf_1"/>
    <property type="match status" value="1"/>
</dbReference>
<dbReference type="InterPro" id="IPR014031">
    <property type="entry name" value="Ketoacyl_synth_C"/>
</dbReference>
<feature type="domain" description="Carrier" evidence="8">
    <location>
        <begin position="1458"/>
        <end position="1533"/>
    </location>
</feature>
<dbReference type="SMART" id="SM00827">
    <property type="entry name" value="PKS_AT"/>
    <property type="match status" value="1"/>
</dbReference>
<dbReference type="InterPro" id="IPR050091">
    <property type="entry name" value="PKS_NRPS_Biosynth_Enz"/>
</dbReference>
<dbReference type="InterPro" id="IPR016039">
    <property type="entry name" value="Thiolase-like"/>
</dbReference>
<dbReference type="Gene3D" id="3.40.50.720">
    <property type="entry name" value="NAD(P)-binding Rossmann-like Domain"/>
    <property type="match status" value="1"/>
</dbReference>
<dbReference type="FunFam" id="1.10.1200.10:FF:000007">
    <property type="entry name" value="Probable polyketide synthase pks17"/>
    <property type="match status" value="1"/>
</dbReference>
<dbReference type="Gene3D" id="1.10.1200.10">
    <property type="entry name" value="ACP-like"/>
    <property type="match status" value="1"/>
</dbReference>
<dbReference type="SUPFAM" id="SSF55048">
    <property type="entry name" value="Probable ACP-binding domain of malonyl-CoA ACP transacylase"/>
    <property type="match status" value="1"/>
</dbReference>
<dbReference type="Gene3D" id="3.30.70.3290">
    <property type="match status" value="1"/>
</dbReference>
<keyword evidence="11" id="KW-1185">Reference proteome</keyword>
<feature type="domain" description="Ketosynthase family 3 (KS3)" evidence="9">
    <location>
        <begin position="33"/>
        <end position="459"/>
    </location>
</feature>
<protein>
    <submittedName>
        <fullName evidence="10">SDR family NAD(P)-dependent oxidoreductase</fullName>
    </submittedName>
</protein>
<evidence type="ECO:0000256" key="3">
    <source>
        <dbReference type="ARBA" id="ARBA00022679"/>
    </source>
</evidence>
<dbReference type="Pfam" id="PF02801">
    <property type="entry name" value="Ketoacyl-synt_C"/>
    <property type="match status" value="2"/>
</dbReference>
<dbReference type="GO" id="GO:0006633">
    <property type="term" value="P:fatty acid biosynthetic process"/>
    <property type="evidence" value="ECO:0007669"/>
    <property type="project" value="InterPro"/>
</dbReference>
<dbReference type="SUPFAM" id="SSF53901">
    <property type="entry name" value="Thiolase-like"/>
    <property type="match status" value="2"/>
</dbReference>
<accession>A0A4Q9HNF2</accession>
<dbReference type="InterPro" id="IPR057326">
    <property type="entry name" value="KR_dom"/>
</dbReference>
<evidence type="ECO:0000313" key="11">
    <source>
        <dbReference type="Proteomes" id="UP000292452"/>
    </source>
</evidence>
<evidence type="ECO:0000259" key="9">
    <source>
        <dbReference type="PROSITE" id="PS52004"/>
    </source>
</evidence>
<keyword evidence="2" id="KW-0597">Phosphoprotein</keyword>
<dbReference type="GO" id="GO:0004312">
    <property type="term" value="F:fatty acid synthase activity"/>
    <property type="evidence" value="ECO:0007669"/>
    <property type="project" value="TreeGrafter"/>
</dbReference>
<feature type="domain" description="Ketosynthase family 3 (KS3)" evidence="9">
    <location>
        <begin position="1555"/>
        <end position="1971"/>
    </location>
</feature>
<evidence type="ECO:0000256" key="1">
    <source>
        <dbReference type="ARBA" id="ARBA00022450"/>
    </source>
</evidence>
<dbReference type="InterPro" id="IPR036291">
    <property type="entry name" value="NAD(P)-bd_dom_sf"/>
</dbReference>
<dbReference type="FunFam" id="3.40.366.10:FF:000002">
    <property type="entry name" value="Probable polyketide synthase 2"/>
    <property type="match status" value="1"/>
</dbReference>
<keyword evidence="3" id="KW-0808">Transferase</keyword>
<dbReference type="PROSITE" id="PS50075">
    <property type="entry name" value="CARRIER"/>
    <property type="match status" value="1"/>
</dbReference>
<feature type="non-terminal residue" evidence="10">
    <location>
        <position position="2121"/>
    </location>
</feature>
<evidence type="ECO:0000256" key="7">
    <source>
        <dbReference type="SAM" id="MobiDB-lite"/>
    </source>
</evidence>
<gene>
    <name evidence="10" type="ORF">EYS09_28260</name>
</gene>
<dbReference type="PROSITE" id="PS00606">
    <property type="entry name" value="KS3_1"/>
    <property type="match status" value="2"/>
</dbReference>
<dbReference type="SMART" id="SM00823">
    <property type="entry name" value="PKS_PP"/>
    <property type="match status" value="1"/>
</dbReference>
<dbReference type="PANTHER" id="PTHR43775">
    <property type="entry name" value="FATTY ACID SYNTHASE"/>
    <property type="match status" value="1"/>
</dbReference>
<organism evidence="10 11">
    <name type="scientific">Streptomyces kasugaensis</name>
    <dbReference type="NCBI Taxonomy" id="1946"/>
    <lineage>
        <taxon>Bacteria</taxon>
        <taxon>Bacillati</taxon>
        <taxon>Actinomycetota</taxon>
        <taxon>Actinomycetes</taxon>
        <taxon>Kitasatosporales</taxon>
        <taxon>Streptomycetaceae</taxon>
        <taxon>Streptomyces</taxon>
    </lineage>
</organism>
<evidence type="ECO:0000256" key="6">
    <source>
        <dbReference type="ARBA" id="ARBA00023315"/>
    </source>
</evidence>
<sequence length="2121" mass="217956">MQNEDRLLDYLKQTTAKLRQTRARLREVSEREREPIAIVGMGCRFPGRVRGPEELWELLTSGGDAVSGFPDDRGWDLDALFDPDPDAPHTSDVTQGGFLSGAADFDAAFFGISPREALAMDPQQRLLLETCWEAVEQAGIDPSCLHGTATGVFAGAAPSGYATSGGDLSGSEAHLITGTAMSVLSGRVSYALGLTGPAVSVDTACSSSLVAIHLAAQALRAGECTLALAGGVTVMANPGEFVGFSQQGALAADGRCKAFGADADGMGIAEGSGMIVLERLADARRSGHRVLAVLAGSAVNQDGASNGLSAPNGPAQQRAIRAALANARLTTGDVDVVEAHGTGTTLGDPIEAQALLATYGQGHPADRPLWLGSIKSNIGHAQQAAGVAGVIKMVLALQHGLLPRTLHAEEASPHVDWSAGHVELLQEPVPWPAGGEQPRRAGVSAFGISGTNVHLILEEAPIAAALVADAEADQDGETADGASDTATVAPAAAASVLTGTVTVPWAVSGRSASGLAEQAGRLREHVLARPEAAPGDVAWSLATTRTAFERRAVVLGAGREELTAGLAAVATAQPAVNVVTGSVPPGGVGRTVFVFPGQGSQWVGMGRELAEVSPVFAARLGECAAALEPYVDWELEDVLAGRHGFEAADVVQPALWAVMVSLATVWQAAGVQPDAVVGHSQGEIAAAAVAGILSLDDAAKVVALRSKTLTALAGRGGMMSIAEAADVVRERIAPFGERLSLAAVNGPSATVVSGEPEALRELADSCPESVRTRVIPVDYASHSAQVDDLREEILSVLEGIVPREASIPMISAMSGEVLTGPELDPAYWYASLRETVEFDRAVRSLADTGHGTFLEVSPHPVLTGAIADSLEERSPVAVGTLRREDGGHGRLLASLAEAYVQGAPVDWKAVLGTGAVVGLPTYAFQHSRYWPKFPDPVPRDLVADWRYRIIWEPLAEPANTAKPTGRWLLVTAPSSAAPAAEVARALREHGADVRVLEIGAADRTTLVGALRSHDAATTGDGPLAGVVSLLALDESGLPAHPLVSGGLDATLGLVQALSDTGLDAPLWALTRGAVAVSGEAPALAQAQVWALGRVAGLEYPKQWGGLIDLPEDFDARAASRMAAVLAEGPGGEDQVALRPSGTYVRRLVRAPRTETSPSPLTAPRYTPRGTALITGGTGLIGGRTARLLAGRGAPRTVLTSRSGPAAAGVAVLAADLAARGTAVEVVACDSAERPALAALLDRIAATGHAVSAVVHSAGLSHGAPLATLTRDELEAVFAAKVGGALHLHELTAERGLDLDAFVLFSSGAATWGSGALAAYAAANAGLDALAESRRAAGLAATSLAWGLWGGGGMGAGEAGEQLRRYGLRLMDPERGIEALAQALDDGDELLAVADIDWSRFAPTFTLHRPSPLLAALPEAVRALSDEAGAQDADAGEAGVGVPELISRLAALPPAEREAALLAAVRAEAAAALGHADAEDVDPEQAFRDMGFDSVMAVALRNRLRETTDLRLSSTLVFDYPSVTALTSYLLGELFAAAAPLAVPAHASPAAIADQDDPIAIVGMGCRLPGGLNSPEQLWQLLADGTDAISPFPEYRGWDLRTAYGQEGGFVHEAADFDPAFFGIGPREALAMDPQQRLLLEVCWEAIERAGIDPTTLKGSRTGVFAGGWLQLYGGLLGGSGEAVQQAYTPVSDGGAVLSGRVSYTLGLEGPSLTIDTACSASLVALHLAAQALRNGECELALAGGVTVMATPGAFGFGASLALAENGRCKAFSADADGMGMGEGAAMLAVERLSDARRNGHPVLALVRGTAVNQDGASNGLTAPNGPSQQRVIRAALAAGGLGTGDVDAVEAHGTGTVLGDPIEAGALLATYGQDRPAERPLWLGSIKSNIGHAQGAAGVAGIMKMVLAMRHGVLPRTLHAEERSPEIDWDSGAVRLLTEPQPWTRTDGAPRRAGISGFGISGTNAHVIVEEPPALTSEPESEPVPESPRGEQSAAEVSLFSPDLDVTAWTFSARGPEALAAQADRLRAFALAGPADVQLAAVARALVTTRSLFPHRAVVVGADRDSLAARLAAVAETRPEAAAAVGAVPAGGPGKTVFVFPGQGSQWVGMGRELLVESPVF</sequence>
<dbReference type="InterPro" id="IPR013968">
    <property type="entry name" value="PKS_KR"/>
</dbReference>
<dbReference type="InterPro" id="IPR016035">
    <property type="entry name" value="Acyl_Trfase/lysoPLipase"/>
</dbReference>
<dbReference type="InterPro" id="IPR001227">
    <property type="entry name" value="Ac_transferase_dom_sf"/>
</dbReference>
<dbReference type="Pfam" id="PF16197">
    <property type="entry name" value="KAsynt_C_assoc"/>
    <property type="match status" value="2"/>
</dbReference>
<dbReference type="Gene3D" id="3.40.47.10">
    <property type="match status" value="2"/>
</dbReference>
<dbReference type="RefSeq" id="WP_131125351.1">
    <property type="nucleotide sequence ID" value="NZ_SIXH01000346.1"/>
</dbReference>
<dbReference type="Pfam" id="PF00109">
    <property type="entry name" value="ketoacyl-synt"/>
    <property type="match status" value="2"/>
</dbReference>
<dbReference type="SUPFAM" id="SSF51735">
    <property type="entry name" value="NAD(P)-binding Rossmann-fold domains"/>
    <property type="match status" value="2"/>
</dbReference>
<proteinExistence type="predicted"/>
<dbReference type="InterPro" id="IPR018201">
    <property type="entry name" value="Ketoacyl_synth_AS"/>
</dbReference>
<dbReference type="Pfam" id="PF08659">
    <property type="entry name" value="KR"/>
    <property type="match status" value="1"/>
</dbReference>
<dbReference type="SUPFAM" id="SSF52151">
    <property type="entry name" value="FabD/lysophospholipase-like"/>
    <property type="match status" value="2"/>
</dbReference>
<comment type="caution">
    <text evidence="10">The sequence shown here is derived from an EMBL/GenBank/DDBJ whole genome shotgun (WGS) entry which is preliminary data.</text>
</comment>
<dbReference type="InterPro" id="IPR032821">
    <property type="entry name" value="PKS_assoc"/>
</dbReference>
<dbReference type="GO" id="GO:0033068">
    <property type="term" value="P:macrolide biosynthetic process"/>
    <property type="evidence" value="ECO:0007669"/>
    <property type="project" value="UniProtKB-ARBA"/>
</dbReference>
<dbReference type="Proteomes" id="UP000292452">
    <property type="component" value="Unassembled WGS sequence"/>
</dbReference>
<reference evidence="10 11" key="1">
    <citation type="submission" date="2019-02" db="EMBL/GenBank/DDBJ databases">
        <title>Draft Genome Sequence of Streptomyces sp. AM-2504, identified by 16S rRNA comparative analysis as a Streptomyces Kasugaensis strain.</title>
        <authorList>
            <person name="Napolioni V."/>
            <person name="Giuliodori A.M."/>
            <person name="Spurio R."/>
            <person name="Fabbretti A."/>
        </authorList>
    </citation>
    <scope>NUCLEOTIDE SEQUENCE [LARGE SCALE GENOMIC DNA]</scope>
    <source>
        <strain evidence="10 11">AM-2504</strain>
    </source>
</reference>
<keyword evidence="1" id="KW-0596">Phosphopantetheine</keyword>
<evidence type="ECO:0000313" key="10">
    <source>
        <dbReference type="EMBL" id="TBO56382.1"/>
    </source>
</evidence>
<dbReference type="PROSITE" id="PS00012">
    <property type="entry name" value="PHOSPHOPANTETHEINE"/>
    <property type="match status" value="1"/>
</dbReference>
<dbReference type="PROSITE" id="PS52004">
    <property type="entry name" value="KS3_2"/>
    <property type="match status" value="2"/>
</dbReference>
<dbReference type="InterPro" id="IPR020841">
    <property type="entry name" value="PKS_Beta-ketoAc_synthase_dom"/>
</dbReference>
<evidence type="ECO:0000256" key="5">
    <source>
        <dbReference type="ARBA" id="ARBA00023268"/>
    </source>
</evidence>
<evidence type="ECO:0000256" key="2">
    <source>
        <dbReference type="ARBA" id="ARBA00022553"/>
    </source>
</evidence>
<keyword evidence="5" id="KW-0511">Multifunctional enzyme</keyword>
<dbReference type="CDD" id="cd08952">
    <property type="entry name" value="KR_1_SDR_x"/>
    <property type="match status" value="1"/>
</dbReference>
<dbReference type="GO" id="GO:0031177">
    <property type="term" value="F:phosphopantetheine binding"/>
    <property type="evidence" value="ECO:0007669"/>
    <property type="project" value="InterPro"/>
</dbReference>
<feature type="region of interest" description="Disordered" evidence="7">
    <location>
        <begin position="1974"/>
        <end position="1996"/>
    </location>
</feature>
<dbReference type="InterPro" id="IPR020806">
    <property type="entry name" value="PKS_PP-bd"/>
</dbReference>
<dbReference type="InterPro" id="IPR016036">
    <property type="entry name" value="Malonyl_transacylase_ACP-bd"/>
</dbReference>
<dbReference type="SMART" id="SM00825">
    <property type="entry name" value="PKS_KS"/>
    <property type="match status" value="2"/>
</dbReference>
<keyword evidence="6" id="KW-0012">Acyltransferase</keyword>
<dbReference type="SMART" id="SM01294">
    <property type="entry name" value="PKS_PP_betabranch"/>
    <property type="match status" value="1"/>
</dbReference>
<dbReference type="Pfam" id="PF00550">
    <property type="entry name" value="PP-binding"/>
    <property type="match status" value="1"/>
</dbReference>